<dbReference type="SMART" id="SM00939">
    <property type="entry name" value="PepX_C"/>
    <property type="match status" value="1"/>
</dbReference>
<feature type="domain" description="Xaa-Pro dipeptidyl-peptidase C-terminal" evidence="2">
    <location>
        <begin position="478"/>
        <end position="716"/>
    </location>
</feature>
<sequence>MKQWNFYFSGILYGIIRDQNEDGKELNHQTLDVFTNTFNREEPFHNDDFYEGLCRRKIRRFFESLPEYEAHARAGEERFTTSKGQVFTRRLSRDGLQANEAYMHDSCIHDSCIHDSYIQREVKFPLDLYVSDGQLYAVQMSGRDYTGVLVLAGMEEHTILKEWSDKPVCAVRFAGTHMVPTADGELLATDVYLPGTIVSEHVLDPAAVCSGPFPTQVPAVLVRTPYGKRDGAEQYYRFVQRGYAVVVQDVRGREDSTGEWMPNYYEVEDGSDTLDWIAAQPWSDGNVGMTGGSYLGYVQWAAAASGNPHLKAILSSVCAGSPFIDLPRRGGCFTSGSMAWNFAMTEQRFREDRMIRSDWEEVLKLRPIRDMAKKALGIDVPFLNEWLRHPDYDDFWRKANWRERSCGHVVPALVMSGWFDDNGMGTTEALELIDDFYPTGSYKVVLGPWKHSGNANYDIHGIFMGERALRYDMDLLCFAWLDHFLKGEDNGIETTAPVEYYTLGDNCWKTGKHWPLPETVPTVWYLDREALTLCKPQRQESDSYDYDPDSPAAHIIDVSENELEVPEDYTEEEKRDDILCYTTPVLDHDLTVTGDITAVLYLSSDCPDTDLFVRITDVDENGISIKLADGVMDVKYRNSFEKPEFMVPDGIYEVRIRTTKLSNTFKAGHRMRFTVTSGAKNFMFPNSNTENGFDSEVNRIAHNTICRGGIQASHILVPVEKRA</sequence>
<protein>
    <submittedName>
        <fullName evidence="3">Esterase</fullName>
        <ecNumber evidence="3">3.1.1.84</ecNumber>
    </submittedName>
</protein>
<dbReference type="Pfam" id="PF02129">
    <property type="entry name" value="Peptidase_S15"/>
    <property type="match status" value="1"/>
</dbReference>
<dbReference type="GO" id="GO:0008239">
    <property type="term" value="F:dipeptidyl-peptidase activity"/>
    <property type="evidence" value="ECO:0007669"/>
    <property type="project" value="InterPro"/>
</dbReference>
<organism evidence="3 4">
    <name type="scientific">Hungatella hathewayi</name>
    <dbReference type="NCBI Taxonomy" id="154046"/>
    <lineage>
        <taxon>Bacteria</taxon>
        <taxon>Bacillati</taxon>
        <taxon>Bacillota</taxon>
        <taxon>Clostridia</taxon>
        <taxon>Lachnospirales</taxon>
        <taxon>Lachnospiraceae</taxon>
        <taxon>Hungatella</taxon>
    </lineage>
</organism>
<dbReference type="SUPFAM" id="SSF49785">
    <property type="entry name" value="Galactose-binding domain-like"/>
    <property type="match status" value="1"/>
</dbReference>
<evidence type="ECO:0000259" key="2">
    <source>
        <dbReference type="SMART" id="SM00939"/>
    </source>
</evidence>
<dbReference type="InterPro" id="IPR013736">
    <property type="entry name" value="Xaa-Pro_dipept_C"/>
</dbReference>
<dbReference type="InterPro" id="IPR008979">
    <property type="entry name" value="Galactose-bd-like_sf"/>
</dbReference>
<dbReference type="Gene3D" id="1.10.3020.10">
    <property type="entry name" value="alpha-amino acid ester hydrolase ( Helical cap domain)"/>
    <property type="match status" value="1"/>
</dbReference>
<dbReference type="Proteomes" id="UP000095651">
    <property type="component" value="Unassembled WGS sequence"/>
</dbReference>
<dbReference type="EMBL" id="CYZE01000017">
    <property type="protein sequence ID" value="CUP08723.1"/>
    <property type="molecule type" value="Genomic_DNA"/>
</dbReference>
<evidence type="ECO:0000313" key="4">
    <source>
        <dbReference type="Proteomes" id="UP000095651"/>
    </source>
</evidence>
<evidence type="ECO:0000313" key="3">
    <source>
        <dbReference type="EMBL" id="CUP08723.1"/>
    </source>
</evidence>
<dbReference type="Gene3D" id="2.60.120.260">
    <property type="entry name" value="Galactose-binding domain-like"/>
    <property type="match status" value="1"/>
</dbReference>
<dbReference type="Gene3D" id="3.40.50.1820">
    <property type="entry name" value="alpha/beta hydrolase"/>
    <property type="match status" value="1"/>
</dbReference>
<proteinExistence type="predicted"/>
<dbReference type="RefSeq" id="WP_055659189.1">
    <property type="nucleotide sequence ID" value="NZ_CABIXC010000017.1"/>
</dbReference>
<name>A0A174K9G4_9FIRM</name>
<dbReference type="InterPro" id="IPR029058">
    <property type="entry name" value="AB_hydrolase_fold"/>
</dbReference>
<accession>A0A174K9G4</accession>
<dbReference type="AlphaFoldDB" id="A0A174K9G4"/>
<reference evidence="3 4" key="1">
    <citation type="submission" date="2015-09" db="EMBL/GenBank/DDBJ databases">
        <authorList>
            <consortium name="Pathogen Informatics"/>
        </authorList>
    </citation>
    <scope>NUCLEOTIDE SEQUENCE [LARGE SCALE GENOMIC DNA]</scope>
    <source>
        <strain evidence="3 4">2789STDY5608850</strain>
    </source>
</reference>
<evidence type="ECO:0000256" key="1">
    <source>
        <dbReference type="ARBA" id="ARBA00022801"/>
    </source>
</evidence>
<dbReference type="InterPro" id="IPR000383">
    <property type="entry name" value="Xaa-Pro-like_dom"/>
</dbReference>
<gene>
    <name evidence="3" type="primary">cocE_1</name>
    <name evidence="3" type="ORF">ERS852407_04936</name>
</gene>
<dbReference type="NCBIfam" id="TIGR00976">
    <property type="entry name" value="CocE_NonD"/>
    <property type="match status" value="1"/>
</dbReference>
<dbReference type="InterPro" id="IPR005674">
    <property type="entry name" value="CocE/Ser_esterase"/>
</dbReference>
<dbReference type="Pfam" id="PF08530">
    <property type="entry name" value="PepX_C"/>
    <property type="match status" value="1"/>
</dbReference>
<dbReference type="SUPFAM" id="SSF53474">
    <property type="entry name" value="alpha/beta-Hydrolases"/>
    <property type="match status" value="1"/>
</dbReference>
<dbReference type="EC" id="3.1.1.84" evidence="3"/>
<keyword evidence="1 3" id="KW-0378">Hydrolase</keyword>